<dbReference type="PANTHER" id="PTHR24082:SF507">
    <property type="entry name" value="BILE ACID RECEPTOR-RELATED"/>
    <property type="match status" value="1"/>
</dbReference>
<keyword evidence="3" id="KW-0863">Zinc-finger</keyword>
<name>A0A1U7F1T0_BRUMA</name>
<keyword evidence="5" id="KW-0805">Transcription regulation</keyword>
<dbReference type="InterPro" id="IPR050234">
    <property type="entry name" value="Nuclear_hormone_rcpt_NR1"/>
</dbReference>
<feature type="domain" description="NR LBD" evidence="10">
    <location>
        <begin position="1"/>
        <end position="208"/>
    </location>
</feature>
<dbReference type="GO" id="GO:0000122">
    <property type="term" value="P:negative regulation of transcription by RNA polymerase II"/>
    <property type="evidence" value="ECO:0007669"/>
    <property type="project" value="TreeGrafter"/>
</dbReference>
<dbReference type="Pfam" id="PF00104">
    <property type="entry name" value="Hormone_recep"/>
    <property type="match status" value="1"/>
</dbReference>
<evidence type="ECO:0000256" key="9">
    <source>
        <dbReference type="SAM" id="MobiDB-lite"/>
    </source>
</evidence>
<dbReference type="InterPro" id="IPR001723">
    <property type="entry name" value="Nuclear_hrmn_rcpt"/>
</dbReference>
<keyword evidence="8" id="KW-0675">Receptor</keyword>
<dbReference type="InterPro" id="IPR000536">
    <property type="entry name" value="Nucl_hrmn_rcpt_lig-bd"/>
</dbReference>
<evidence type="ECO:0000256" key="2">
    <source>
        <dbReference type="ARBA" id="ARBA00022723"/>
    </source>
</evidence>
<keyword evidence="4" id="KW-0862">Zinc</keyword>
<dbReference type="GO" id="GO:0045944">
    <property type="term" value="P:positive regulation of transcription by RNA polymerase II"/>
    <property type="evidence" value="ECO:0007669"/>
    <property type="project" value="TreeGrafter"/>
</dbReference>
<feature type="region of interest" description="Disordered" evidence="9">
    <location>
        <begin position="215"/>
        <end position="235"/>
    </location>
</feature>
<proteinExistence type="inferred from homology"/>
<evidence type="ECO:0000259" key="10">
    <source>
        <dbReference type="PROSITE" id="PS51843"/>
    </source>
</evidence>
<dbReference type="GO" id="GO:0008270">
    <property type="term" value="F:zinc ion binding"/>
    <property type="evidence" value="ECO:0007669"/>
    <property type="project" value="UniProtKB-KW"/>
</dbReference>
<keyword evidence="6" id="KW-0238">DNA-binding</keyword>
<dbReference type="SMART" id="SM00430">
    <property type="entry name" value="HOLI"/>
    <property type="match status" value="1"/>
</dbReference>
<dbReference type="AlphaFoldDB" id="A0A1U7F1T0"/>
<dbReference type="GO" id="GO:0090575">
    <property type="term" value="C:RNA polymerase II transcription regulator complex"/>
    <property type="evidence" value="ECO:0007669"/>
    <property type="project" value="TreeGrafter"/>
</dbReference>
<dbReference type="GO" id="GO:0004879">
    <property type="term" value="F:nuclear receptor activity"/>
    <property type="evidence" value="ECO:0007669"/>
    <property type="project" value="TreeGrafter"/>
</dbReference>
<evidence type="ECO:0000313" key="11">
    <source>
        <dbReference type="EMBL" id="CDP99155.1"/>
    </source>
</evidence>
<evidence type="ECO:0000256" key="8">
    <source>
        <dbReference type="ARBA" id="ARBA00023170"/>
    </source>
</evidence>
<dbReference type="GO" id="GO:0030154">
    <property type="term" value="P:cell differentiation"/>
    <property type="evidence" value="ECO:0007669"/>
    <property type="project" value="TreeGrafter"/>
</dbReference>
<dbReference type="PRINTS" id="PR00398">
    <property type="entry name" value="STRDHORMONER"/>
</dbReference>
<dbReference type="Gene3D" id="1.10.565.10">
    <property type="entry name" value="Retinoid X Receptor"/>
    <property type="match status" value="1"/>
</dbReference>
<evidence type="ECO:0000256" key="6">
    <source>
        <dbReference type="ARBA" id="ARBA00023125"/>
    </source>
</evidence>
<accession>A0A1U7F1T0</accession>
<evidence type="ECO:0000256" key="3">
    <source>
        <dbReference type="ARBA" id="ARBA00022771"/>
    </source>
</evidence>
<dbReference type="PANTHER" id="PTHR24082">
    <property type="entry name" value="NUCLEAR HORMONE RECEPTOR"/>
    <property type="match status" value="1"/>
</dbReference>
<feature type="compositionally biased region" description="Low complexity" evidence="9">
    <location>
        <begin position="223"/>
        <end position="235"/>
    </location>
</feature>
<dbReference type="SUPFAM" id="SSF48508">
    <property type="entry name" value="Nuclear receptor ligand-binding domain"/>
    <property type="match status" value="1"/>
</dbReference>
<protein>
    <submittedName>
        <fullName evidence="11">Bm2982, isoform c</fullName>
    </submittedName>
</protein>
<evidence type="ECO:0000256" key="5">
    <source>
        <dbReference type="ARBA" id="ARBA00023015"/>
    </source>
</evidence>
<reference evidence="11" key="2">
    <citation type="submission" date="2012-12" db="EMBL/GenBank/DDBJ databases">
        <authorList>
            <consortium name="WormBase Consortium"/>
            <person name="Ghedin E."/>
            <person name="Paulini M."/>
        </authorList>
    </citation>
    <scope>NUCLEOTIDE SEQUENCE</scope>
    <source>
        <strain evidence="11">FR3</strain>
    </source>
</reference>
<reference evidence="11" key="1">
    <citation type="journal article" date="2007" name="Science">
        <title>Draft genome of the filarial nematode parasite Brugia malayi.</title>
        <authorList>
            <person name="Ghedin E."/>
            <person name="Wang S."/>
            <person name="Spiro D."/>
            <person name="Caler E."/>
            <person name="Zhao Q."/>
            <person name="Crabtree J."/>
            <person name="Allen J.E."/>
            <person name="Delcher A.L."/>
            <person name="Guiliano D.B."/>
            <person name="Miranda-Saavedra D."/>
            <person name="Angiuoli S.V."/>
            <person name="Creasy T."/>
            <person name="Amedeo P."/>
            <person name="Haas B."/>
            <person name="El-Sayed N.M."/>
            <person name="Wortman J.R."/>
            <person name="Feldblyum T."/>
            <person name="Tallon L."/>
            <person name="Schatz M."/>
            <person name="Shumway M."/>
            <person name="Koo H."/>
            <person name="Salzberg S.L."/>
            <person name="Schobel S."/>
            <person name="Pertea M."/>
            <person name="Pop M."/>
            <person name="White O."/>
            <person name="Barton G.J."/>
            <person name="Carlow C.K."/>
            <person name="Crawford M.J."/>
            <person name="Daub J."/>
            <person name="Dimmic M.W."/>
            <person name="Estes C.F."/>
            <person name="Foster J.M."/>
            <person name="Ganatra M."/>
            <person name="Gregory W.F."/>
            <person name="Johnson N.M."/>
            <person name="Jin J."/>
            <person name="Komuniecki R."/>
            <person name="Korf I."/>
            <person name="Kumar S."/>
            <person name="Laney S."/>
            <person name="Li B.W."/>
            <person name="Li W."/>
            <person name="Lindblom T.H."/>
            <person name="Lustigman S."/>
            <person name="Ma D."/>
            <person name="Maina C.V."/>
            <person name="Martin D.M."/>
            <person name="McCarter J.P."/>
            <person name="McReynolds L."/>
            <person name="Mitreva M."/>
            <person name="Nutman T.B."/>
            <person name="Parkinson J."/>
            <person name="Peregrin-Alvarez J.M."/>
            <person name="Poole C."/>
            <person name="Ren Q."/>
            <person name="Saunders L."/>
            <person name="Sluder A.E."/>
            <person name="Smith K."/>
            <person name="Stanke M."/>
            <person name="Unnasch T.R."/>
            <person name="Ware J."/>
            <person name="Wei A.D."/>
            <person name="Weil G."/>
            <person name="Williams D.J."/>
            <person name="Zhang Y."/>
            <person name="Williams S.A."/>
            <person name="Fraser-Liggett C."/>
            <person name="Slatko B."/>
            <person name="Blaxter M.L."/>
            <person name="Scott A.L."/>
        </authorList>
    </citation>
    <scope>NUCLEOTIDE SEQUENCE</scope>
    <source>
        <strain evidence="11">FR3</strain>
    </source>
</reference>
<evidence type="ECO:0000256" key="1">
    <source>
        <dbReference type="ARBA" id="ARBA00005993"/>
    </source>
</evidence>
<gene>
    <name evidence="11" type="primary">Bm2982</name>
    <name evidence="11" type="ORF">BM_Bm2982</name>
</gene>
<keyword evidence="2" id="KW-0479">Metal-binding</keyword>
<dbReference type="GO" id="GO:0000978">
    <property type="term" value="F:RNA polymerase II cis-regulatory region sequence-specific DNA binding"/>
    <property type="evidence" value="ECO:0007669"/>
    <property type="project" value="TreeGrafter"/>
</dbReference>
<evidence type="ECO:0000256" key="7">
    <source>
        <dbReference type="ARBA" id="ARBA00023163"/>
    </source>
</evidence>
<keyword evidence="7" id="KW-0804">Transcription</keyword>
<dbReference type="EMBL" id="LN857006">
    <property type="protein sequence ID" value="CDP99155.1"/>
    <property type="molecule type" value="Genomic_DNA"/>
</dbReference>
<comment type="similarity">
    <text evidence="1">Belongs to the nuclear hormone receptor family.</text>
</comment>
<dbReference type="PROSITE" id="PS51843">
    <property type="entry name" value="NR_LBD"/>
    <property type="match status" value="1"/>
</dbReference>
<sequence>MLMKVSEHNEVGNSYQQLAELTILSLQLIHQFTMHLPGFCKLSDEDKRTLHKTCKTEVLVLRTSRCYDMFDEKVVLGNEAKQWRYDREQYREFIGPLADLMFDFAHALSKMQLHQAEYVLLTAIAIFSDRPGLLQPKSVEDIQEVYTSALQSYVDALRPKQRNIFSRLLMKLTDLRSLTSEQSEIITGISSTSIAIKPSSSQQSCDVKFTTTKSQLQHRQHHQQQQQQQQQQPLYPLYTQTHYQSSTSTGYP</sequence>
<dbReference type="InterPro" id="IPR035500">
    <property type="entry name" value="NHR-like_dom_sf"/>
</dbReference>
<evidence type="ECO:0000256" key="4">
    <source>
        <dbReference type="ARBA" id="ARBA00022833"/>
    </source>
</evidence>
<organism evidence="11">
    <name type="scientific">Brugia malayi</name>
    <name type="common">Filarial nematode worm</name>
    <dbReference type="NCBI Taxonomy" id="6279"/>
    <lineage>
        <taxon>Eukaryota</taxon>
        <taxon>Metazoa</taxon>
        <taxon>Ecdysozoa</taxon>
        <taxon>Nematoda</taxon>
        <taxon>Chromadorea</taxon>
        <taxon>Rhabditida</taxon>
        <taxon>Spirurina</taxon>
        <taxon>Spiruromorpha</taxon>
        <taxon>Filarioidea</taxon>
        <taxon>Onchocercidae</taxon>
        <taxon>Brugia</taxon>
    </lineage>
</organism>